<evidence type="ECO:0000256" key="9">
    <source>
        <dbReference type="RuleBase" id="RU368043"/>
    </source>
</evidence>
<dbReference type="Pfam" id="PF00726">
    <property type="entry name" value="IL10"/>
    <property type="match status" value="1"/>
</dbReference>
<sequence length="198" mass="23031">AGCANQTETMQRATVVLWMLLTLFNIQCCCCSHRQAAGLCLSTSVLHIHLRELRTANQKISSYFQRRDGNIRVSLLRGKFQHEFKGRLGCQFLKEMLDFYLSHIIPAAKTQSKAYNTHISKIGNTLFELQQNIENCHQLFNCDTCNCNRSNYIEEIYNMYKKLQDKGIYKAMGELNTFIDWLDRFLSMKLKGANKKRK</sequence>
<name>V9LCH9_CALMI</name>
<evidence type="ECO:0000256" key="6">
    <source>
        <dbReference type="ARBA" id="ARBA00022729"/>
    </source>
</evidence>
<dbReference type="GO" id="GO:0006955">
    <property type="term" value="P:immune response"/>
    <property type="evidence" value="ECO:0007669"/>
    <property type="project" value="InterPro"/>
</dbReference>
<dbReference type="Gene3D" id="1.20.1250.10">
    <property type="match status" value="1"/>
</dbReference>
<dbReference type="GO" id="GO:0005125">
    <property type="term" value="F:cytokine activity"/>
    <property type="evidence" value="ECO:0007669"/>
    <property type="project" value="UniProtKB-UniRule"/>
</dbReference>
<dbReference type="InterPro" id="IPR000098">
    <property type="entry name" value="IL-10"/>
</dbReference>
<dbReference type="PANTHER" id="PTHR48482">
    <property type="entry name" value="INTERLEUKIN-19-RELATED"/>
    <property type="match status" value="1"/>
</dbReference>
<evidence type="ECO:0000256" key="4">
    <source>
        <dbReference type="ARBA" id="ARBA00022514"/>
    </source>
</evidence>
<dbReference type="PANTHER" id="PTHR48482:SF5">
    <property type="entry name" value="INTERLEUKIN-10"/>
    <property type="match status" value="1"/>
</dbReference>
<dbReference type="EMBL" id="JW877361">
    <property type="protein sequence ID" value="AFP09878.1"/>
    <property type="molecule type" value="mRNA"/>
</dbReference>
<feature type="chain" id="PRO_5031597274" description="Interleukin family protein" evidence="9">
    <location>
        <begin position="32"/>
        <end position="198"/>
    </location>
</feature>
<dbReference type="GO" id="GO:0001817">
    <property type="term" value="P:regulation of cytokine production"/>
    <property type="evidence" value="ECO:0007669"/>
    <property type="project" value="UniProtKB-ARBA"/>
</dbReference>
<feature type="signal peptide" evidence="9">
    <location>
        <begin position="1"/>
        <end position="31"/>
    </location>
</feature>
<feature type="disulfide bond" evidence="8">
    <location>
        <begin position="90"/>
        <end position="142"/>
    </location>
</feature>
<keyword evidence="5 9" id="KW-0964">Secreted</keyword>
<evidence type="ECO:0000256" key="8">
    <source>
        <dbReference type="PIRSR" id="PIRSR620443-50"/>
    </source>
</evidence>
<evidence type="ECO:0000256" key="5">
    <source>
        <dbReference type="ARBA" id="ARBA00022525"/>
    </source>
</evidence>
<evidence type="ECO:0000256" key="2">
    <source>
        <dbReference type="ARBA" id="ARBA00008813"/>
    </source>
</evidence>
<feature type="disulfide bond" evidence="8">
    <location>
        <begin position="40"/>
        <end position="136"/>
    </location>
</feature>
<comment type="subunit">
    <text evidence="3">Homodimer. Interacts with IL10RA and IL10RB.</text>
</comment>
<comment type="similarity">
    <text evidence="2 9">Belongs to the IL-10 family.</text>
</comment>
<dbReference type="InterPro" id="IPR009079">
    <property type="entry name" value="4_helix_cytokine-like_core"/>
</dbReference>
<accession>V9LCH9</accession>
<dbReference type="PRINTS" id="PR01294">
    <property type="entry name" value="INTRLEUKIN10"/>
</dbReference>
<keyword evidence="7 8" id="KW-1015">Disulfide bond</keyword>
<dbReference type="InterPro" id="IPR020443">
    <property type="entry name" value="IL-10/19/20/24/26"/>
</dbReference>
<reference evidence="10" key="1">
    <citation type="journal article" date="2014" name="Nature">
        <title>Elephant shark genome provides unique insights into gnathostome evolution.</title>
        <authorList>
            <consortium name="International Elephant Shark Genome Sequencing Consortium"/>
            <person name="Venkatesh B."/>
            <person name="Lee A.P."/>
            <person name="Ravi V."/>
            <person name="Maurya A.K."/>
            <person name="Lian M.M."/>
            <person name="Swann J.B."/>
            <person name="Ohta Y."/>
            <person name="Flajnik M.F."/>
            <person name="Sutoh Y."/>
            <person name="Kasahara M."/>
            <person name="Hoon S."/>
            <person name="Gangu V."/>
            <person name="Roy S.W."/>
            <person name="Irimia M."/>
            <person name="Korzh V."/>
            <person name="Kondrychyn I."/>
            <person name="Lim Z.W."/>
            <person name="Tay B.H."/>
            <person name="Tohari S."/>
            <person name="Kong K.W."/>
            <person name="Ho S."/>
            <person name="Lorente-Galdos B."/>
            <person name="Quilez J."/>
            <person name="Marques-Bonet T."/>
            <person name="Raney B.J."/>
            <person name="Ingham P.W."/>
            <person name="Tay A."/>
            <person name="Hillier L.W."/>
            <person name="Minx P."/>
            <person name="Boehm T."/>
            <person name="Wilson R.K."/>
            <person name="Brenner S."/>
            <person name="Warren W.C."/>
        </authorList>
    </citation>
    <scope>NUCLEOTIDE SEQUENCE</scope>
    <source>
        <tissue evidence="10">Spleen</tissue>
    </source>
</reference>
<keyword evidence="4 9" id="KW-0202">Cytokine</keyword>
<dbReference type="AlphaFoldDB" id="V9LCH9"/>
<keyword evidence="6 9" id="KW-0732">Signal</keyword>
<dbReference type="GO" id="GO:0005615">
    <property type="term" value="C:extracellular space"/>
    <property type="evidence" value="ECO:0007669"/>
    <property type="project" value="UniProtKB-UniRule"/>
</dbReference>
<evidence type="ECO:0000256" key="1">
    <source>
        <dbReference type="ARBA" id="ARBA00004613"/>
    </source>
</evidence>
<proteinExistence type="evidence at transcript level"/>
<organism evidence="10">
    <name type="scientific">Callorhinchus milii</name>
    <name type="common">Ghost shark</name>
    <dbReference type="NCBI Taxonomy" id="7868"/>
    <lineage>
        <taxon>Eukaryota</taxon>
        <taxon>Metazoa</taxon>
        <taxon>Chordata</taxon>
        <taxon>Craniata</taxon>
        <taxon>Vertebrata</taxon>
        <taxon>Chondrichthyes</taxon>
        <taxon>Holocephali</taxon>
        <taxon>Chimaeriformes</taxon>
        <taxon>Callorhinchidae</taxon>
        <taxon>Callorhinchus</taxon>
    </lineage>
</organism>
<protein>
    <recommendedName>
        <fullName evidence="9">Interleukin family protein</fullName>
    </recommendedName>
</protein>
<evidence type="ECO:0000256" key="7">
    <source>
        <dbReference type="ARBA" id="ARBA00023157"/>
    </source>
</evidence>
<dbReference type="SMART" id="SM00188">
    <property type="entry name" value="IL10"/>
    <property type="match status" value="1"/>
</dbReference>
<evidence type="ECO:0000256" key="3">
    <source>
        <dbReference type="ARBA" id="ARBA00011144"/>
    </source>
</evidence>
<comment type="function">
    <text evidence="9">Immune regulatory cytokine.</text>
</comment>
<comment type="subcellular location">
    <subcellularLocation>
        <location evidence="1 9">Secreted</location>
    </subcellularLocation>
</comment>
<evidence type="ECO:0000313" key="10">
    <source>
        <dbReference type="EMBL" id="AFP09878.1"/>
    </source>
</evidence>
<dbReference type="SUPFAM" id="SSF47266">
    <property type="entry name" value="4-helical cytokines"/>
    <property type="match status" value="1"/>
</dbReference>
<feature type="non-terminal residue" evidence="10">
    <location>
        <position position="1"/>
    </location>
</feature>